<dbReference type="InterPro" id="IPR012336">
    <property type="entry name" value="Thioredoxin-like_fold"/>
</dbReference>
<proteinExistence type="inferred from homology"/>
<dbReference type="Pfam" id="PF13462">
    <property type="entry name" value="Thioredoxin_4"/>
    <property type="match status" value="1"/>
</dbReference>
<evidence type="ECO:0000259" key="6">
    <source>
        <dbReference type="PROSITE" id="PS51352"/>
    </source>
</evidence>
<name>A0A1G2C6K9_9BACT</name>
<feature type="domain" description="Thioredoxin" evidence="6">
    <location>
        <begin position="31"/>
        <end position="212"/>
    </location>
</feature>
<keyword evidence="5" id="KW-0676">Redox-active center</keyword>
<keyword evidence="4" id="KW-1015">Disulfide bond</keyword>
<dbReference type="InterPro" id="IPR013766">
    <property type="entry name" value="Thioredoxin_domain"/>
</dbReference>
<keyword evidence="3" id="KW-0560">Oxidoreductase</keyword>
<organism evidence="7 8">
    <name type="scientific">Candidatus Liptonbacteria bacterium GWB1_49_6</name>
    <dbReference type="NCBI Taxonomy" id="1798644"/>
    <lineage>
        <taxon>Bacteria</taxon>
        <taxon>Candidatus Liptoniibacteriota</taxon>
    </lineage>
</organism>
<comment type="similarity">
    <text evidence="1">Belongs to the thioredoxin family. DsbA subfamily.</text>
</comment>
<evidence type="ECO:0000256" key="4">
    <source>
        <dbReference type="ARBA" id="ARBA00023157"/>
    </source>
</evidence>
<dbReference type="AlphaFoldDB" id="A0A1G2C6K9"/>
<keyword evidence="2" id="KW-0732">Signal</keyword>
<dbReference type="EMBL" id="MHKU01000022">
    <property type="protein sequence ID" value="OGY96781.1"/>
    <property type="molecule type" value="Genomic_DNA"/>
</dbReference>
<accession>A0A1G2C6K9</accession>
<dbReference type="SUPFAM" id="SSF52833">
    <property type="entry name" value="Thioredoxin-like"/>
    <property type="match status" value="1"/>
</dbReference>
<gene>
    <name evidence="7" type="ORF">A2122_00835</name>
</gene>
<sequence length="215" mass="23364">MFKKLGLWASGFVALGVLVFILVRLNGGGDASGGTASLLGTLSPRDRAEGNASSTVVFIEYSDFQCPACGSYYPIVKKVVKDYESRIQFAYRHFPLSQHKNADLAARASEAAGKQGRFWEMHNMLFEKQADWSESESAKELFTGYAVSLGLNKETFLSDIDSADIKNKVKDDYDGGFTAGVNATPTFFLNGMKLQNPSDEAGFRTLIDAAIAGSK</sequence>
<dbReference type="Gene3D" id="3.40.30.10">
    <property type="entry name" value="Glutaredoxin"/>
    <property type="match status" value="1"/>
</dbReference>
<evidence type="ECO:0000313" key="8">
    <source>
        <dbReference type="Proteomes" id="UP000176648"/>
    </source>
</evidence>
<dbReference type="STRING" id="1798644.A2122_00835"/>
<evidence type="ECO:0000256" key="2">
    <source>
        <dbReference type="ARBA" id="ARBA00022729"/>
    </source>
</evidence>
<comment type="caution">
    <text evidence="7">The sequence shown here is derived from an EMBL/GenBank/DDBJ whole genome shotgun (WGS) entry which is preliminary data.</text>
</comment>
<dbReference type="Proteomes" id="UP000176648">
    <property type="component" value="Unassembled WGS sequence"/>
</dbReference>
<evidence type="ECO:0000256" key="3">
    <source>
        <dbReference type="ARBA" id="ARBA00023002"/>
    </source>
</evidence>
<evidence type="ECO:0000256" key="5">
    <source>
        <dbReference type="ARBA" id="ARBA00023284"/>
    </source>
</evidence>
<dbReference type="PROSITE" id="PS51352">
    <property type="entry name" value="THIOREDOXIN_2"/>
    <property type="match status" value="1"/>
</dbReference>
<reference evidence="7 8" key="1">
    <citation type="journal article" date="2016" name="Nat. Commun.">
        <title>Thousands of microbial genomes shed light on interconnected biogeochemical processes in an aquifer system.</title>
        <authorList>
            <person name="Anantharaman K."/>
            <person name="Brown C.T."/>
            <person name="Hug L.A."/>
            <person name="Sharon I."/>
            <person name="Castelle C.J."/>
            <person name="Probst A.J."/>
            <person name="Thomas B.C."/>
            <person name="Singh A."/>
            <person name="Wilkins M.J."/>
            <person name="Karaoz U."/>
            <person name="Brodie E.L."/>
            <person name="Williams K.H."/>
            <person name="Hubbard S.S."/>
            <person name="Banfield J.F."/>
        </authorList>
    </citation>
    <scope>NUCLEOTIDE SEQUENCE [LARGE SCALE GENOMIC DNA]</scope>
</reference>
<dbReference type="PANTHER" id="PTHR13887:SF14">
    <property type="entry name" value="DISULFIDE BOND FORMATION PROTEIN D"/>
    <property type="match status" value="1"/>
</dbReference>
<dbReference type="PANTHER" id="PTHR13887">
    <property type="entry name" value="GLUTATHIONE S-TRANSFERASE KAPPA"/>
    <property type="match status" value="1"/>
</dbReference>
<dbReference type="GO" id="GO:0016491">
    <property type="term" value="F:oxidoreductase activity"/>
    <property type="evidence" value="ECO:0007669"/>
    <property type="project" value="UniProtKB-KW"/>
</dbReference>
<protein>
    <recommendedName>
        <fullName evidence="6">Thioredoxin domain-containing protein</fullName>
    </recommendedName>
</protein>
<evidence type="ECO:0000313" key="7">
    <source>
        <dbReference type="EMBL" id="OGY96781.1"/>
    </source>
</evidence>
<evidence type="ECO:0000256" key="1">
    <source>
        <dbReference type="ARBA" id="ARBA00005791"/>
    </source>
</evidence>
<dbReference type="InterPro" id="IPR036249">
    <property type="entry name" value="Thioredoxin-like_sf"/>
</dbReference>